<dbReference type="Gene3D" id="2.40.10.500">
    <property type="match status" value="2"/>
</dbReference>
<accession>A0A7V5XYY6</accession>
<organism evidence="2">
    <name type="scientific">candidate division WOR-3 bacterium</name>
    <dbReference type="NCBI Taxonomy" id="2052148"/>
    <lineage>
        <taxon>Bacteria</taxon>
        <taxon>Bacteria division WOR-3</taxon>
    </lineage>
</organism>
<dbReference type="NCBIfam" id="TIGR04183">
    <property type="entry name" value="Por_Secre_tail"/>
    <property type="match status" value="1"/>
</dbReference>
<protein>
    <submittedName>
        <fullName evidence="2">T9SS type A sorting domain-containing protein</fullName>
    </submittedName>
</protein>
<dbReference type="AlphaFoldDB" id="A0A7V5XYY6"/>
<reference evidence="2" key="1">
    <citation type="journal article" date="2020" name="mSystems">
        <title>Genome- and Community-Level Interaction Insights into Carbon Utilization and Element Cycling Functions of Hydrothermarchaeota in Hydrothermal Sediment.</title>
        <authorList>
            <person name="Zhou Z."/>
            <person name="Liu Y."/>
            <person name="Xu W."/>
            <person name="Pan J."/>
            <person name="Luo Z.H."/>
            <person name="Li M."/>
        </authorList>
    </citation>
    <scope>NUCLEOTIDE SEQUENCE [LARGE SCALE GENOMIC DNA]</scope>
    <source>
        <strain evidence="2">SpSt-791</strain>
    </source>
</reference>
<dbReference type="SUPFAM" id="SSF63829">
    <property type="entry name" value="Calcium-dependent phosphotriesterase"/>
    <property type="match status" value="1"/>
</dbReference>
<dbReference type="InterPro" id="IPR052918">
    <property type="entry name" value="Motility_Chemotaxis_Reg"/>
</dbReference>
<evidence type="ECO:0000259" key="1">
    <source>
        <dbReference type="Pfam" id="PF18962"/>
    </source>
</evidence>
<feature type="domain" description="Secretion system C-terminal sorting" evidence="1">
    <location>
        <begin position="461"/>
        <end position="532"/>
    </location>
</feature>
<proteinExistence type="predicted"/>
<dbReference type="Pfam" id="PF18962">
    <property type="entry name" value="Por_Secre_tail"/>
    <property type="match status" value="1"/>
</dbReference>
<dbReference type="InterPro" id="IPR011042">
    <property type="entry name" value="6-blade_b-propeller_TolB-like"/>
</dbReference>
<evidence type="ECO:0000313" key="2">
    <source>
        <dbReference type="EMBL" id="HHR48061.1"/>
    </source>
</evidence>
<gene>
    <name evidence="2" type="ORF">ENV79_00220</name>
</gene>
<dbReference type="SUPFAM" id="SSF101898">
    <property type="entry name" value="NHL repeat"/>
    <property type="match status" value="1"/>
</dbReference>
<dbReference type="InterPro" id="IPR010620">
    <property type="entry name" value="SBBP_repeat"/>
</dbReference>
<dbReference type="Pfam" id="PF06739">
    <property type="entry name" value="SBBP"/>
    <property type="match status" value="3"/>
</dbReference>
<dbReference type="EMBL" id="DTHS01000002">
    <property type="protein sequence ID" value="HHR48061.1"/>
    <property type="molecule type" value="Genomic_DNA"/>
</dbReference>
<dbReference type="Gene3D" id="2.120.10.30">
    <property type="entry name" value="TolB, C-terminal domain"/>
    <property type="match status" value="1"/>
</dbReference>
<comment type="caution">
    <text evidence="2">The sequence shown here is derived from an EMBL/GenBank/DDBJ whole genome shotgun (WGS) entry which is preliminary data.</text>
</comment>
<sequence>MRYLTVFLLVFLGNIKLFSQEWIARYNGPDNLNDGAQIVVLDNEGNVYVTGVSNYQQSFGDIVTIKYNPNGEIQWIARYNGPSNYDDYPTAMTIDSHGNVYVTGATGYPSGSNVEWDYVTIKYDSNGREKWVAIYDGPGSGIYDWDMATAIAVDNEGNVYVTGQSSGGSNTFFDFATIKYDSNGFVQWVRRYESEGWDQATAIGLDNYGNIYVTGGYNGGGETHYDYLTLKYNREGALIGAVLYSGPGLDFDFPFSLAIDNFNNVYVTGISYLSRFPGDPSITTIKYDTALRQQQIAIYRNGWEVRKIISDSLSNVYVIGSVSTDSGSDMVTIKYDASLNELWARVYGTNEDDHGVDIGVDIWGNVYITGIIQDELGISDYLTIKYDSTGELLWSARYDGFNDNDYPNSLVVDRESNVYVTGASFSPYTNYDYLTIKYSSLGKMEEFRKDLSDLEINHLTKGIIKVKYKIIKKGDYCLKLYSSLGNLIKVIDKGRKEKGNYEDYFNLSELPPGLYFLTLITNDKQITRKIIIF</sequence>
<dbReference type="InterPro" id="IPR026444">
    <property type="entry name" value="Secre_tail"/>
</dbReference>
<name>A0A7V5XYY6_UNCW3</name>
<dbReference type="PANTHER" id="PTHR35580">
    <property type="entry name" value="CELL SURFACE GLYCOPROTEIN (S-LAYER PROTEIN)-LIKE PROTEIN"/>
    <property type="match status" value="1"/>
</dbReference>
<dbReference type="PANTHER" id="PTHR35580:SF1">
    <property type="entry name" value="PHYTASE-LIKE DOMAIN-CONTAINING PROTEIN"/>
    <property type="match status" value="1"/>
</dbReference>